<accession>A0A7G9SSW2</accession>
<protein>
    <submittedName>
        <fullName evidence="4">ComF family protein</fullName>
    </submittedName>
</protein>
<comment type="similarity">
    <text evidence="1">Belongs to the ComF/GntX family.</text>
</comment>
<dbReference type="Pfam" id="PF18912">
    <property type="entry name" value="DZR_2"/>
    <property type="match status" value="1"/>
</dbReference>
<dbReference type="Proteomes" id="UP000515804">
    <property type="component" value="Chromosome"/>
</dbReference>
<dbReference type="PANTHER" id="PTHR47505:SF1">
    <property type="entry name" value="DNA UTILIZATION PROTEIN YHGH"/>
    <property type="match status" value="1"/>
</dbReference>
<name>A0A7G9SSW2_9GAMM</name>
<proteinExistence type="inferred from homology"/>
<evidence type="ECO:0000259" key="2">
    <source>
        <dbReference type="Pfam" id="PF00156"/>
    </source>
</evidence>
<evidence type="ECO:0000313" key="5">
    <source>
        <dbReference type="Proteomes" id="UP000515804"/>
    </source>
</evidence>
<gene>
    <name evidence="4" type="ORF">H9L16_04965</name>
</gene>
<dbReference type="Gene3D" id="3.40.50.2020">
    <property type="match status" value="1"/>
</dbReference>
<evidence type="ECO:0000313" key="4">
    <source>
        <dbReference type="EMBL" id="QNN70937.1"/>
    </source>
</evidence>
<dbReference type="Pfam" id="PF00156">
    <property type="entry name" value="Pribosyltran"/>
    <property type="match status" value="1"/>
</dbReference>
<organism evidence="4 5">
    <name type="scientific">Thermomonas carbonis</name>
    <dbReference type="NCBI Taxonomy" id="1463158"/>
    <lineage>
        <taxon>Bacteria</taxon>
        <taxon>Pseudomonadati</taxon>
        <taxon>Pseudomonadota</taxon>
        <taxon>Gammaproteobacteria</taxon>
        <taxon>Lysobacterales</taxon>
        <taxon>Lysobacteraceae</taxon>
        <taxon>Thermomonas</taxon>
    </lineage>
</organism>
<sequence length="241" mass="26281">MAGTVNQSFPGKVDGCLAAPAPWLFALRCMVCGEPAARGRDLCIPCHIALPWQGPACRRCALPLPQPGECGHCLQSPPPLGEVHAVFDYAFPVDRLLPRLKFHRDFAAGRVLTQCMADRMAALPLPDAVIPIPLHRARLRGRGYDQALELARPLARALGIPLLEHALARRKTTRAQSRLDANARQRNLRDAFHVDAKRPLPAHVVLVDDVMTTGATLHAAARVLHQAGVQRIDGWVCARVA</sequence>
<dbReference type="SUPFAM" id="SSF53271">
    <property type="entry name" value="PRTase-like"/>
    <property type="match status" value="1"/>
</dbReference>
<feature type="domain" description="Double zinc ribbon" evidence="3">
    <location>
        <begin position="23"/>
        <end position="74"/>
    </location>
</feature>
<evidence type="ECO:0000259" key="3">
    <source>
        <dbReference type="Pfam" id="PF18912"/>
    </source>
</evidence>
<keyword evidence="5" id="KW-1185">Reference proteome</keyword>
<dbReference type="InterPro" id="IPR051910">
    <property type="entry name" value="ComF/GntX_DNA_util-trans"/>
</dbReference>
<dbReference type="CDD" id="cd06223">
    <property type="entry name" value="PRTases_typeI"/>
    <property type="match status" value="1"/>
</dbReference>
<dbReference type="InterPro" id="IPR044005">
    <property type="entry name" value="DZR_2"/>
</dbReference>
<dbReference type="InterPro" id="IPR029057">
    <property type="entry name" value="PRTase-like"/>
</dbReference>
<dbReference type="RefSeq" id="WP_187553452.1">
    <property type="nucleotide sequence ID" value="NZ_BMZL01000001.1"/>
</dbReference>
<feature type="domain" description="Phosphoribosyltransferase" evidence="2">
    <location>
        <begin position="147"/>
        <end position="232"/>
    </location>
</feature>
<dbReference type="AlphaFoldDB" id="A0A7G9SSW2"/>
<dbReference type="EMBL" id="CP060719">
    <property type="protein sequence ID" value="QNN70937.1"/>
    <property type="molecule type" value="Genomic_DNA"/>
</dbReference>
<evidence type="ECO:0000256" key="1">
    <source>
        <dbReference type="ARBA" id="ARBA00008007"/>
    </source>
</evidence>
<reference evidence="4 5" key="1">
    <citation type="submission" date="2020-08" db="EMBL/GenBank/DDBJ databases">
        <title>Genome sequence of Thermomonas carbonis KCTC 42013T.</title>
        <authorList>
            <person name="Hyun D.-W."/>
            <person name="Bae J.-W."/>
        </authorList>
    </citation>
    <scope>NUCLEOTIDE SEQUENCE [LARGE SCALE GENOMIC DNA]</scope>
    <source>
        <strain evidence="4 5">KCTC 42013</strain>
    </source>
</reference>
<dbReference type="KEGG" id="tcn:H9L16_04965"/>
<dbReference type="PANTHER" id="PTHR47505">
    <property type="entry name" value="DNA UTILIZATION PROTEIN YHGH"/>
    <property type="match status" value="1"/>
</dbReference>
<dbReference type="InterPro" id="IPR000836">
    <property type="entry name" value="PRTase_dom"/>
</dbReference>